<dbReference type="NCBIfam" id="NF038402">
    <property type="entry name" value="TroA_like"/>
    <property type="match status" value="1"/>
</dbReference>
<sequence length="273" mass="29943">MAEIVVVDDLGQTVRLEKAAERIVSLAPHLTENLFAISAGNSVIAVSAFSNFPPQAQQLPSVGDFQHVNVEKIISLQPDLVVAWVDGGDTTSIGQLQKFGIPVYWSKPNKIAGIVTEFNHLGKLTGKHQKADDVIAEFNRSLASLNQYQAREKIPVFYQVWSTPLQTLNKNTLINDVISLCGGVNVFAEALATVPQVAMEQVIAKNPEVILGSHAFDDSPVWPAAWSEWPMISAVANQRVHSVNADWLSRHTARILLGAQEVCRYLEQARVSE</sequence>
<dbReference type="InterPro" id="IPR054828">
    <property type="entry name" value="Vit_B12_bind_prot"/>
</dbReference>
<dbReference type="PANTHER" id="PTHR30535:SF34">
    <property type="entry name" value="MOLYBDATE-BINDING PROTEIN MOLA"/>
    <property type="match status" value="1"/>
</dbReference>
<dbReference type="Pfam" id="PF01497">
    <property type="entry name" value="Peripla_BP_2"/>
    <property type="match status" value="1"/>
</dbReference>
<dbReference type="CDD" id="cd01144">
    <property type="entry name" value="BtuF"/>
    <property type="match status" value="1"/>
</dbReference>
<evidence type="ECO:0000313" key="3">
    <source>
        <dbReference type="EMBL" id="GAA6167748.1"/>
    </source>
</evidence>
<feature type="domain" description="Fe/B12 periplasmic-binding" evidence="2">
    <location>
        <begin position="22"/>
        <end position="273"/>
    </location>
</feature>
<name>A0ABQ0A7X1_9GAMM</name>
<dbReference type="SUPFAM" id="SSF53807">
    <property type="entry name" value="Helical backbone' metal receptor"/>
    <property type="match status" value="1"/>
</dbReference>
<dbReference type="PROSITE" id="PS50983">
    <property type="entry name" value="FE_B12_PBP"/>
    <property type="match status" value="1"/>
</dbReference>
<reference evidence="3 4" key="1">
    <citation type="submission" date="2024-04" db="EMBL/GenBank/DDBJ databases">
        <title>Draft genome sequence of Sessilibacter corallicola NBRC 116591.</title>
        <authorList>
            <person name="Miyakawa T."/>
            <person name="Kusuya Y."/>
            <person name="Miura T."/>
        </authorList>
    </citation>
    <scope>NUCLEOTIDE SEQUENCE [LARGE SCALE GENOMIC DNA]</scope>
    <source>
        <strain evidence="3 4">KU-00831-HH</strain>
    </source>
</reference>
<gene>
    <name evidence="3" type="ORF">NBRC116591_15580</name>
</gene>
<organism evidence="3 4">
    <name type="scientific">Sessilibacter corallicola</name>
    <dbReference type="NCBI Taxonomy" id="2904075"/>
    <lineage>
        <taxon>Bacteria</taxon>
        <taxon>Pseudomonadati</taxon>
        <taxon>Pseudomonadota</taxon>
        <taxon>Gammaproteobacteria</taxon>
        <taxon>Cellvibrionales</taxon>
        <taxon>Cellvibrionaceae</taxon>
        <taxon>Sessilibacter</taxon>
    </lineage>
</organism>
<dbReference type="RefSeq" id="WP_353302381.1">
    <property type="nucleotide sequence ID" value="NZ_BAABWN010000004.1"/>
</dbReference>
<dbReference type="Gene3D" id="3.40.50.1980">
    <property type="entry name" value="Nitrogenase molybdenum iron protein domain"/>
    <property type="match status" value="2"/>
</dbReference>
<proteinExistence type="predicted"/>
<dbReference type="Proteomes" id="UP001465153">
    <property type="component" value="Unassembled WGS sequence"/>
</dbReference>
<evidence type="ECO:0000313" key="4">
    <source>
        <dbReference type="Proteomes" id="UP001465153"/>
    </source>
</evidence>
<dbReference type="InterPro" id="IPR002491">
    <property type="entry name" value="ABC_transptr_periplasmic_BD"/>
</dbReference>
<evidence type="ECO:0000259" key="2">
    <source>
        <dbReference type="PROSITE" id="PS50983"/>
    </source>
</evidence>
<dbReference type="EMBL" id="BAABWN010000004">
    <property type="protein sequence ID" value="GAA6167748.1"/>
    <property type="molecule type" value="Genomic_DNA"/>
</dbReference>
<protein>
    <submittedName>
        <fullName evidence="3">Cobalamin-binding protein</fullName>
    </submittedName>
</protein>
<comment type="caution">
    <text evidence="3">The sequence shown here is derived from an EMBL/GenBank/DDBJ whole genome shotgun (WGS) entry which is preliminary data.</text>
</comment>
<accession>A0ABQ0A7X1</accession>
<keyword evidence="1" id="KW-0732">Signal</keyword>
<dbReference type="PANTHER" id="PTHR30535">
    <property type="entry name" value="VITAMIN B12-BINDING PROTEIN"/>
    <property type="match status" value="1"/>
</dbReference>
<evidence type="ECO:0000256" key="1">
    <source>
        <dbReference type="ARBA" id="ARBA00022729"/>
    </source>
</evidence>
<dbReference type="InterPro" id="IPR050902">
    <property type="entry name" value="ABC_Transporter_SBP"/>
</dbReference>
<keyword evidence="4" id="KW-1185">Reference proteome</keyword>